<dbReference type="KEGG" id="had:CDV25_06460"/>
<protein>
    <submittedName>
        <fullName evidence="1">Uncharacterized protein</fullName>
    </submittedName>
</protein>
<dbReference type="EMBL" id="CP021886">
    <property type="protein sequence ID" value="AWI34442.1"/>
    <property type="molecule type" value="Genomic_DNA"/>
</dbReference>
<dbReference type="AlphaFoldDB" id="A0A2U8FDY9"/>
<dbReference type="Proteomes" id="UP000244890">
    <property type="component" value="Chromosome"/>
</dbReference>
<evidence type="ECO:0000313" key="1">
    <source>
        <dbReference type="EMBL" id="AWI34442.1"/>
    </source>
</evidence>
<evidence type="ECO:0000313" key="2">
    <source>
        <dbReference type="Proteomes" id="UP000244890"/>
    </source>
</evidence>
<gene>
    <name evidence="1" type="ORF">CDV25_06460</name>
</gene>
<dbReference type="OrthoDB" id="9781225at2"/>
<sequence>MLQNLFSYLAKLQTIKRFQKKEKQLYEENKDIIPLMYSKTILFCGRTLIIKAINAYGSFLRKQKRGIPKIGYQNILIMLQSFF</sequence>
<proteinExistence type="predicted"/>
<reference evidence="1 2" key="1">
    <citation type="submission" date="2017-06" db="EMBL/GenBank/DDBJ databases">
        <title>Complete genome of Helicobacter apodemus.</title>
        <authorList>
            <person name="Cho S."/>
        </authorList>
    </citation>
    <scope>NUCLEOTIDE SEQUENCE [LARGE SCALE GENOMIC DNA]</scope>
    <source>
        <strain evidence="2">SNUVETPUB-15-01</strain>
    </source>
</reference>
<name>A0A2U8FDY9_9HELI</name>
<organism evidence="1 2">
    <name type="scientific">Helicobacter apodemus</name>
    <dbReference type="NCBI Taxonomy" id="135569"/>
    <lineage>
        <taxon>Bacteria</taxon>
        <taxon>Pseudomonadati</taxon>
        <taxon>Campylobacterota</taxon>
        <taxon>Epsilonproteobacteria</taxon>
        <taxon>Campylobacterales</taxon>
        <taxon>Helicobacteraceae</taxon>
        <taxon>Helicobacter</taxon>
    </lineage>
</organism>
<accession>A0A2U8FDY9</accession>